<evidence type="ECO:0000256" key="1">
    <source>
        <dbReference type="ARBA" id="ARBA00022448"/>
    </source>
</evidence>
<dbReference type="AlphaFoldDB" id="A0A1M5Z5W6"/>
<dbReference type="PROSITE" id="PS50893">
    <property type="entry name" value="ABC_TRANSPORTER_2"/>
    <property type="match status" value="1"/>
</dbReference>
<dbReference type="PANTHER" id="PTHR42734">
    <property type="entry name" value="METAL TRANSPORT SYSTEM ATP-BINDING PROTEIN TM_0124-RELATED"/>
    <property type="match status" value="1"/>
</dbReference>
<keyword evidence="6" id="KW-1185">Reference proteome</keyword>
<proteinExistence type="predicted"/>
<name>A0A1M5Z5W6_9FIRM</name>
<dbReference type="SUPFAM" id="SSF52540">
    <property type="entry name" value="P-loop containing nucleoside triphosphate hydrolases"/>
    <property type="match status" value="1"/>
</dbReference>
<dbReference type="InterPro" id="IPR050153">
    <property type="entry name" value="Metal_Ion_Import_ABC"/>
</dbReference>
<evidence type="ECO:0000256" key="2">
    <source>
        <dbReference type="ARBA" id="ARBA00022741"/>
    </source>
</evidence>
<dbReference type="InterPro" id="IPR003593">
    <property type="entry name" value="AAA+_ATPase"/>
</dbReference>
<dbReference type="PANTHER" id="PTHR42734:SF19">
    <property type="entry name" value="IRON COMPOUNDS ABC TRANSPORTER, ATP-BINDING PROTEIN"/>
    <property type="match status" value="1"/>
</dbReference>
<protein>
    <submittedName>
        <fullName evidence="5">Iron complex transport system ATP-binding protein</fullName>
    </submittedName>
</protein>
<feature type="domain" description="ABC transporter" evidence="4">
    <location>
        <begin position="3"/>
        <end position="238"/>
    </location>
</feature>
<dbReference type="GO" id="GO:0016887">
    <property type="term" value="F:ATP hydrolysis activity"/>
    <property type="evidence" value="ECO:0007669"/>
    <property type="project" value="InterPro"/>
</dbReference>
<keyword evidence="2" id="KW-0547">Nucleotide-binding</keyword>
<evidence type="ECO:0000256" key="3">
    <source>
        <dbReference type="ARBA" id="ARBA00022840"/>
    </source>
</evidence>
<dbReference type="RefSeq" id="WP_073081190.1">
    <property type="nucleotide sequence ID" value="NZ_FQXV01000013.1"/>
</dbReference>
<gene>
    <name evidence="5" type="ORF">SAMN02745823_03239</name>
</gene>
<dbReference type="OrthoDB" id="9799337at2"/>
<dbReference type="InterPro" id="IPR017871">
    <property type="entry name" value="ABC_transporter-like_CS"/>
</dbReference>
<keyword evidence="1" id="KW-0813">Transport</keyword>
<dbReference type="Gene3D" id="3.40.50.300">
    <property type="entry name" value="P-loop containing nucleotide triphosphate hydrolases"/>
    <property type="match status" value="1"/>
</dbReference>
<evidence type="ECO:0000259" key="4">
    <source>
        <dbReference type="PROSITE" id="PS50893"/>
    </source>
</evidence>
<dbReference type="CDD" id="cd03214">
    <property type="entry name" value="ABC_Iron-Siderophores_B12_Hemin"/>
    <property type="match status" value="1"/>
</dbReference>
<dbReference type="PROSITE" id="PS00211">
    <property type="entry name" value="ABC_TRANSPORTER_1"/>
    <property type="match status" value="1"/>
</dbReference>
<evidence type="ECO:0000313" key="5">
    <source>
        <dbReference type="EMBL" id="SHI19283.1"/>
    </source>
</evidence>
<dbReference type="EMBL" id="FQXV01000013">
    <property type="protein sequence ID" value="SHI19283.1"/>
    <property type="molecule type" value="Genomic_DNA"/>
</dbReference>
<evidence type="ECO:0000313" key="6">
    <source>
        <dbReference type="Proteomes" id="UP000183995"/>
    </source>
</evidence>
<dbReference type="InterPro" id="IPR003439">
    <property type="entry name" value="ABC_transporter-like_ATP-bd"/>
</dbReference>
<dbReference type="STRING" id="1123282.SAMN02745823_03239"/>
<dbReference type="GO" id="GO:0005524">
    <property type="term" value="F:ATP binding"/>
    <property type="evidence" value="ECO:0007669"/>
    <property type="project" value="UniProtKB-KW"/>
</dbReference>
<dbReference type="Proteomes" id="UP000183995">
    <property type="component" value="Unassembled WGS sequence"/>
</dbReference>
<reference evidence="5 6" key="1">
    <citation type="submission" date="2016-11" db="EMBL/GenBank/DDBJ databases">
        <authorList>
            <person name="Jaros S."/>
            <person name="Januszkiewicz K."/>
            <person name="Wedrychowicz H."/>
        </authorList>
    </citation>
    <scope>NUCLEOTIDE SEQUENCE [LARGE SCALE GENOMIC DNA]</scope>
    <source>
        <strain evidence="5 6">DSM 10068</strain>
    </source>
</reference>
<dbReference type="FunFam" id="3.40.50.300:FF:000134">
    <property type="entry name" value="Iron-enterobactin ABC transporter ATP-binding protein"/>
    <property type="match status" value="1"/>
</dbReference>
<sequence>MSVTVNDLSFSYKERRVLADVSFTARTGELLAVLGPNGVGKSTLFQCILGLLPYTEGEILLDGLDAKKLDIKETARRVAYIPQSHAPAFNFSVFDIILMGTSAQISDVNVPKKRQLELAEQSMERLGITHLKERGYLQISGGERQLVLIARALAQDARILVMDEPTSNLDYGNQLRILSQIKLLAREGYTVVLSTHSPDQAFMFADRVLALQGGRVVRHGRPFEVITDALIKDLYNVEVEIQSLYGGKARMCLPKSVIDT</sequence>
<keyword evidence="3 5" id="KW-0067">ATP-binding</keyword>
<dbReference type="SMART" id="SM00382">
    <property type="entry name" value="AAA"/>
    <property type="match status" value="1"/>
</dbReference>
<organism evidence="5 6">
    <name type="scientific">Sporobacter termitidis DSM 10068</name>
    <dbReference type="NCBI Taxonomy" id="1123282"/>
    <lineage>
        <taxon>Bacteria</taxon>
        <taxon>Bacillati</taxon>
        <taxon>Bacillota</taxon>
        <taxon>Clostridia</taxon>
        <taxon>Eubacteriales</taxon>
        <taxon>Oscillospiraceae</taxon>
        <taxon>Sporobacter</taxon>
    </lineage>
</organism>
<dbReference type="InterPro" id="IPR027417">
    <property type="entry name" value="P-loop_NTPase"/>
</dbReference>
<dbReference type="Pfam" id="PF00005">
    <property type="entry name" value="ABC_tran"/>
    <property type="match status" value="1"/>
</dbReference>
<accession>A0A1M5Z5W6</accession>